<dbReference type="InterPro" id="IPR023095">
    <property type="entry name" value="Ade_MeTrfase_dom_2"/>
</dbReference>
<keyword evidence="5" id="KW-0949">S-adenosyl-L-methionine</keyword>
<dbReference type="Gene3D" id="1.10.1020.10">
    <property type="entry name" value="Adenine-specific Methyltransferase, Domain 2"/>
    <property type="match status" value="1"/>
</dbReference>
<dbReference type="GO" id="GO:0043565">
    <property type="term" value="F:sequence-specific DNA binding"/>
    <property type="evidence" value="ECO:0007669"/>
    <property type="project" value="TreeGrafter"/>
</dbReference>
<sequence>MAAGANAESMKPFLKWAGNKYKIVERIKKLLPSGERLVEPFVGSGALFLNTDYPSYLLTDANADLINLYRHLQTEGEAFIEYCRPFFVPENNQKERFYELRSEFNTTSNGRLKSAIFLYLNKHGYNGLCRYNAKGGFNVPFGLYKRPYFPEAEMRHFQQKAQIATFQQANFASVMAACQPGDVVYCDPPYVPLSSTANFTSYSANGFGWAEQTELVCQAEQLARRGIPVIISNHDTAAVRQAYGEAEIESFEVRRFISCNGRKRNKAAELLALFS</sequence>
<name>A0A3B0W211_9ZZZZ</name>
<dbReference type="NCBIfam" id="TIGR00571">
    <property type="entry name" value="dam"/>
    <property type="match status" value="1"/>
</dbReference>
<accession>A0A3B0W211</accession>
<comment type="catalytic activity">
    <reaction evidence="6">
        <text>a 2'-deoxyadenosine in DNA + S-adenosyl-L-methionine = an N(6)-methyl-2'-deoxyadenosine in DNA + S-adenosyl-L-homocysteine + H(+)</text>
        <dbReference type="Rhea" id="RHEA:15197"/>
        <dbReference type="Rhea" id="RHEA-COMP:12418"/>
        <dbReference type="Rhea" id="RHEA-COMP:12419"/>
        <dbReference type="ChEBI" id="CHEBI:15378"/>
        <dbReference type="ChEBI" id="CHEBI:57856"/>
        <dbReference type="ChEBI" id="CHEBI:59789"/>
        <dbReference type="ChEBI" id="CHEBI:90615"/>
        <dbReference type="ChEBI" id="CHEBI:90616"/>
        <dbReference type="EC" id="2.1.1.72"/>
    </reaction>
</comment>
<dbReference type="GO" id="GO:0032259">
    <property type="term" value="P:methylation"/>
    <property type="evidence" value="ECO:0007669"/>
    <property type="project" value="UniProtKB-KW"/>
</dbReference>
<dbReference type="PANTHER" id="PTHR30481">
    <property type="entry name" value="DNA ADENINE METHYLASE"/>
    <property type="match status" value="1"/>
</dbReference>
<dbReference type="InterPro" id="IPR012327">
    <property type="entry name" value="MeTrfase_D12"/>
</dbReference>
<organism evidence="7">
    <name type="scientific">hydrothermal vent metagenome</name>
    <dbReference type="NCBI Taxonomy" id="652676"/>
    <lineage>
        <taxon>unclassified sequences</taxon>
        <taxon>metagenomes</taxon>
        <taxon>ecological metagenomes</taxon>
    </lineage>
</organism>
<dbReference type="EC" id="2.1.1.72" evidence="2"/>
<evidence type="ECO:0000256" key="3">
    <source>
        <dbReference type="ARBA" id="ARBA00022603"/>
    </source>
</evidence>
<evidence type="ECO:0000256" key="6">
    <source>
        <dbReference type="ARBA" id="ARBA00047942"/>
    </source>
</evidence>
<evidence type="ECO:0000256" key="5">
    <source>
        <dbReference type="ARBA" id="ARBA00022691"/>
    </source>
</evidence>
<comment type="similarity">
    <text evidence="1">Belongs to the N(4)/N(6)-methyltransferase family.</text>
</comment>
<dbReference type="SUPFAM" id="SSF53335">
    <property type="entry name" value="S-adenosyl-L-methionine-dependent methyltransferases"/>
    <property type="match status" value="1"/>
</dbReference>
<dbReference type="PIRSF" id="PIRSF000398">
    <property type="entry name" value="M_m6A_EcoRV"/>
    <property type="match status" value="1"/>
</dbReference>
<dbReference type="InterPro" id="IPR029063">
    <property type="entry name" value="SAM-dependent_MTases_sf"/>
</dbReference>
<dbReference type="PANTHER" id="PTHR30481:SF3">
    <property type="entry name" value="DNA ADENINE METHYLASE"/>
    <property type="match status" value="1"/>
</dbReference>
<dbReference type="InterPro" id="IPR012263">
    <property type="entry name" value="M_m6A_EcoRV"/>
</dbReference>
<keyword evidence="4 7" id="KW-0808">Transferase</keyword>
<dbReference type="GO" id="GO:0006298">
    <property type="term" value="P:mismatch repair"/>
    <property type="evidence" value="ECO:0007669"/>
    <property type="project" value="TreeGrafter"/>
</dbReference>
<dbReference type="GO" id="GO:0009007">
    <property type="term" value="F:site-specific DNA-methyltransferase (adenine-specific) activity"/>
    <property type="evidence" value="ECO:0007669"/>
    <property type="project" value="UniProtKB-EC"/>
</dbReference>
<dbReference type="PROSITE" id="PS00092">
    <property type="entry name" value="N6_MTASE"/>
    <property type="match status" value="1"/>
</dbReference>
<dbReference type="PRINTS" id="PR00505">
    <property type="entry name" value="D12N6MTFRASE"/>
</dbReference>
<protein>
    <recommendedName>
        <fullName evidence="2">site-specific DNA-methyltransferase (adenine-specific)</fullName>
        <ecNumber evidence="2">2.1.1.72</ecNumber>
    </recommendedName>
</protein>
<evidence type="ECO:0000313" key="7">
    <source>
        <dbReference type="EMBL" id="VAW43329.1"/>
    </source>
</evidence>
<evidence type="ECO:0000256" key="2">
    <source>
        <dbReference type="ARBA" id="ARBA00011900"/>
    </source>
</evidence>
<dbReference type="EMBL" id="UOEU01001065">
    <property type="protein sequence ID" value="VAW43329.1"/>
    <property type="molecule type" value="Genomic_DNA"/>
</dbReference>
<dbReference type="InterPro" id="IPR002052">
    <property type="entry name" value="DNA_methylase_N6_adenine_CS"/>
</dbReference>
<dbReference type="GO" id="GO:0009307">
    <property type="term" value="P:DNA restriction-modification system"/>
    <property type="evidence" value="ECO:0007669"/>
    <property type="project" value="InterPro"/>
</dbReference>
<evidence type="ECO:0000256" key="4">
    <source>
        <dbReference type="ARBA" id="ARBA00022679"/>
    </source>
</evidence>
<reference evidence="7" key="1">
    <citation type="submission" date="2018-06" db="EMBL/GenBank/DDBJ databases">
        <authorList>
            <person name="Zhirakovskaya E."/>
        </authorList>
    </citation>
    <scope>NUCLEOTIDE SEQUENCE</scope>
</reference>
<dbReference type="Pfam" id="PF02086">
    <property type="entry name" value="MethyltransfD12"/>
    <property type="match status" value="1"/>
</dbReference>
<keyword evidence="3 7" id="KW-0489">Methyltransferase</keyword>
<gene>
    <name evidence="7" type="ORF">MNBD_CHLOROFLEXI01-1299</name>
</gene>
<dbReference type="Gene3D" id="3.40.50.150">
    <property type="entry name" value="Vaccinia Virus protein VP39"/>
    <property type="match status" value="1"/>
</dbReference>
<proteinExistence type="inferred from homology"/>
<evidence type="ECO:0000256" key="1">
    <source>
        <dbReference type="ARBA" id="ARBA00006594"/>
    </source>
</evidence>
<dbReference type="AlphaFoldDB" id="A0A3B0W211"/>
<dbReference type="GO" id="GO:1904047">
    <property type="term" value="F:S-adenosyl-L-methionine binding"/>
    <property type="evidence" value="ECO:0007669"/>
    <property type="project" value="TreeGrafter"/>
</dbReference>